<dbReference type="STRING" id="525918.SAMN05660964_00867"/>
<dbReference type="PROSITE" id="PS50106">
    <property type="entry name" value="PDZ"/>
    <property type="match status" value="2"/>
</dbReference>
<dbReference type="GO" id="GO:0004252">
    <property type="term" value="F:serine-type endopeptidase activity"/>
    <property type="evidence" value="ECO:0007669"/>
    <property type="project" value="InterPro"/>
</dbReference>
<dbReference type="EC" id="3.4.21.107" evidence="5"/>
<dbReference type="PROSITE" id="PS50890">
    <property type="entry name" value="PUA"/>
    <property type="match status" value="1"/>
</dbReference>
<evidence type="ECO:0000256" key="13">
    <source>
        <dbReference type="ARBA" id="ARBA00023016"/>
    </source>
</evidence>
<dbReference type="EMBL" id="FNQP01000004">
    <property type="protein sequence ID" value="SEA08565.1"/>
    <property type="molecule type" value="Genomic_DNA"/>
</dbReference>
<evidence type="ECO:0000256" key="5">
    <source>
        <dbReference type="ARBA" id="ARBA00013035"/>
    </source>
</evidence>
<dbReference type="InterPro" id="IPR036034">
    <property type="entry name" value="PDZ_sf"/>
</dbReference>
<dbReference type="PANTHER" id="PTHR22939:SF130">
    <property type="entry name" value="PERIPLASMIC SERINE ENDOPROTEASE DEGP-LIKE-RELATED"/>
    <property type="match status" value="1"/>
</dbReference>
<evidence type="ECO:0000259" key="18">
    <source>
        <dbReference type="PROSITE" id="PS50106"/>
    </source>
</evidence>
<dbReference type="NCBIfam" id="TIGR02037">
    <property type="entry name" value="degP_htrA_DO"/>
    <property type="match status" value="1"/>
</dbReference>
<feature type="binding site" evidence="16">
    <location>
        <position position="128"/>
    </location>
    <ligand>
        <name>substrate</name>
    </ligand>
</feature>
<dbReference type="GO" id="GO:0006508">
    <property type="term" value="P:proteolysis"/>
    <property type="evidence" value="ECO:0007669"/>
    <property type="project" value="UniProtKB-KW"/>
</dbReference>
<proteinExistence type="inferred from homology"/>
<keyword evidence="7 19" id="KW-0645">Protease</keyword>
<evidence type="ECO:0000256" key="1">
    <source>
        <dbReference type="ARBA" id="ARBA00001772"/>
    </source>
</evidence>
<feature type="active site" description="Charge relay system" evidence="15">
    <location>
        <position position="158"/>
    </location>
</feature>
<dbReference type="Gene3D" id="2.40.10.120">
    <property type="match status" value="1"/>
</dbReference>
<feature type="chain" id="PRO_5039120749" description="Probable periplasmic serine endoprotease DegP-like" evidence="17">
    <location>
        <begin position="29"/>
        <end position="485"/>
    </location>
</feature>
<name>A0A1H3YA51_9GAMM</name>
<dbReference type="Gene3D" id="2.30.42.10">
    <property type="match status" value="2"/>
</dbReference>
<evidence type="ECO:0000256" key="15">
    <source>
        <dbReference type="PIRSR" id="PIRSR611782-1"/>
    </source>
</evidence>
<keyword evidence="8 17" id="KW-0732">Signal</keyword>
<dbReference type="Pfam" id="PF13180">
    <property type="entry name" value="PDZ_2"/>
    <property type="match status" value="1"/>
</dbReference>
<evidence type="ECO:0000256" key="10">
    <source>
        <dbReference type="ARBA" id="ARBA00022764"/>
    </source>
</evidence>
<feature type="signal peptide" evidence="17">
    <location>
        <begin position="1"/>
        <end position="28"/>
    </location>
</feature>
<dbReference type="SUPFAM" id="SSF50156">
    <property type="entry name" value="PDZ domain-like"/>
    <property type="match status" value="2"/>
</dbReference>
<comment type="catalytic activity">
    <reaction evidence="1">
        <text>Acts on substrates that are at least partially unfolded. The cleavage site P1 residue is normally between a pair of hydrophobic residues, such as Val-|-Val.</text>
        <dbReference type="EC" id="3.4.21.107"/>
    </reaction>
</comment>
<evidence type="ECO:0000256" key="16">
    <source>
        <dbReference type="PIRSR" id="PIRSR611782-2"/>
    </source>
</evidence>
<feature type="domain" description="PDZ" evidence="18">
    <location>
        <begin position="270"/>
        <end position="366"/>
    </location>
</feature>
<evidence type="ECO:0000256" key="9">
    <source>
        <dbReference type="ARBA" id="ARBA00022737"/>
    </source>
</evidence>
<feature type="domain" description="PDZ" evidence="18">
    <location>
        <begin position="386"/>
        <end position="475"/>
    </location>
</feature>
<evidence type="ECO:0000256" key="3">
    <source>
        <dbReference type="ARBA" id="ARBA00004418"/>
    </source>
</evidence>
<evidence type="ECO:0000256" key="12">
    <source>
        <dbReference type="ARBA" id="ARBA00022825"/>
    </source>
</evidence>
<organism evidence="19 20">
    <name type="scientific">Thiothrix caldifontis</name>
    <dbReference type="NCBI Taxonomy" id="525918"/>
    <lineage>
        <taxon>Bacteria</taxon>
        <taxon>Pseudomonadati</taxon>
        <taxon>Pseudomonadota</taxon>
        <taxon>Gammaproteobacteria</taxon>
        <taxon>Thiotrichales</taxon>
        <taxon>Thiotrichaceae</taxon>
        <taxon>Thiothrix</taxon>
    </lineage>
</organism>
<comment type="function">
    <text evidence="2">Might be efficient in the degradation of transiently denatured and unfolded proteins which accumulate in the periplasm following stress conditions.</text>
</comment>
<evidence type="ECO:0000256" key="14">
    <source>
        <dbReference type="ARBA" id="ARBA00032850"/>
    </source>
</evidence>
<evidence type="ECO:0000313" key="20">
    <source>
        <dbReference type="Proteomes" id="UP000199397"/>
    </source>
</evidence>
<reference evidence="19 20" key="1">
    <citation type="submission" date="2016-10" db="EMBL/GenBank/DDBJ databases">
        <authorList>
            <person name="de Groot N.N."/>
        </authorList>
    </citation>
    <scope>NUCLEOTIDE SEQUENCE [LARGE SCALE GENOMIC DNA]</scope>
    <source>
        <strain evidence="19 20">DSM 21228</strain>
    </source>
</reference>
<feature type="binding site" evidence="16">
    <location>
        <position position="158"/>
    </location>
    <ligand>
        <name>substrate</name>
    </ligand>
</feature>
<dbReference type="Pfam" id="PF17820">
    <property type="entry name" value="PDZ_6"/>
    <property type="match status" value="1"/>
</dbReference>
<dbReference type="InterPro" id="IPR011782">
    <property type="entry name" value="Pept_S1C_Do"/>
</dbReference>
<dbReference type="InterPro" id="IPR001940">
    <property type="entry name" value="Peptidase_S1C"/>
</dbReference>
<keyword evidence="11" id="KW-0378">Hydrolase</keyword>
<evidence type="ECO:0000256" key="2">
    <source>
        <dbReference type="ARBA" id="ARBA00002610"/>
    </source>
</evidence>
<feature type="binding site" evidence="16">
    <location>
        <begin position="229"/>
        <end position="231"/>
    </location>
    <ligand>
        <name>substrate</name>
    </ligand>
</feature>
<accession>A0A1H3YA51</accession>
<dbReference type="FunFam" id="2.40.10.120:FF:000007">
    <property type="entry name" value="Periplasmic serine endoprotease DegP-like"/>
    <property type="match status" value="1"/>
</dbReference>
<dbReference type="PRINTS" id="PR00834">
    <property type="entry name" value="PROTEASES2C"/>
</dbReference>
<comment type="subcellular location">
    <subcellularLocation>
        <location evidence="3">Periplasm</location>
    </subcellularLocation>
</comment>
<keyword evidence="20" id="KW-1185">Reference proteome</keyword>
<gene>
    <name evidence="19" type="ORF">SAMN05660964_00867</name>
</gene>
<dbReference type="RefSeq" id="WP_093065746.1">
    <property type="nucleotide sequence ID" value="NZ_FNQP01000004.1"/>
</dbReference>
<dbReference type="OrthoDB" id="9758917at2"/>
<keyword evidence="13" id="KW-0346">Stress response</keyword>
<sequence>MFKRKQRMLSAGLLMSSVLVLGSLPVLAETTAPLVSAPVTTPAPAPIAGSLPELTTLIKQNSPAVVNISVEASASSKRMGGLPEGFPPELERFFRGLPDSESPRSERARASGSGFIISADGYIVTNAHVVEDAKSITVGLNDRRELPAEIIGVDTLSDVALLKVKAENLPTVQLGDSNGLEVGQWVVAIGAPFGLDLTATQGIVSALSRSLPDGTYVPFIQTDVAVNPGNSGGPLFDLSGRVVGVNSQIYSRSGGYMGISFAIPVNVAKTVIEQLKSKGKVERGWLGVAIQDMNQDLASSFNLNQPDGALVSSVQPGSPADKAGVQAGDVIIGFGEGKVKSSSDLPLLVGNTPVGTQVPLKLLRAGAEKSLDVTIAKLGDDEEVSPVATTPGESGMLGVAVATLSSEELNTRKLTHGVVVEQVLADSPAEQAGLTVGDVIVSVNNQPVKTAADLKTVVQAAPAGKPIAMLIMQGEQTRFIAVNKP</sequence>
<dbReference type="SUPFAM" id="SSF50494">
    <property type="entry name" value="Trypsin-like serine proteases"/>
    <property type="match status" value="1"/>
</dbReference>
<evidence type="ECO:0000256" key="8">
    <source>
        <dbReference type="ARBA" id="ARBA00022729"/>
    </source>
</evidence>
<dbReference type="InterPro" id="IPR041489">
    <property type="entry name" value="PDZ_6"/>
</dbReference>
<keyword evidence="12" id="KW-0720">Serine protease</keyword>
<evidence type="ECO:0000256" key="4">
    <source>
        <dbReference type="ARBA" id="ARBA00010541"/>
    </source>
</evidence>
<keyword evidence="9" id="KW-0677">Repeat</keyword>
<evidence type="ECO:0000313" key="19">
    <source>
        <dbReference type="EMBL" id="SEA08565.1"/>
    </source>
</evidence>
<evidence type="ECO:0000256" key="17">
    <source>
        <dbReference type="SAM" id="SignalP"/>
    </source>
</evidence>
<dbReference type="GO" id="GO:0042597">
    <property type="term" value="C:periplasmic space"/>
    <property type="evidence" value="ECO:0007669"/>
    <property type="project" value="UniProtKB-SubCell"/>
</dbReference>
<evidence type="ECO:0000256" key="11">
    <source>
        <dbReference type="ARBA" id="ARBA00022801"/>
    </source>
</evidence>
<dbReference type="PANTHER" id="PTHR22939">
    <property type="entry name" value="SERINE PROTEASE FAMILY S1C HTRA-RELATED"/>
    <property type="match status" value="1"/>
</dbReference>
<feature type="active site" description="Charge relay system" evidence="15">
    <location>
        <position position="128"/>
    </location>
</feature>
<dbReference type="Pfam" id="PF13365">
    <property type="entry name" value="Trypsin_2"/>
    <property type="match status" value="1"/>
</dbReference>
<dbReference type="AlphaFoldDB" id="A0A1H3YA51"/>
<keyword evidence="10" id="KW-0574">Periplasm</keyword>
<dbReference type="InterPro" id="IPR009003">
    <property type="entry name" value="Peptidase_S1_PA"/>
</dbReference>
<dbReference type="CDD" id="cd10839">
    <property type="entry name" value="cpPDZ1_DegP-like"/>
    <property type="match status" value="1"/>
</dbReference>
<feature type="binding site" evidence="16">
    <location>
        <position position="71"/>
    </location>
    <ligand>
        <name>substrate</name>
    </ligand>
</feature>
<dbReference type="SMART" id="SM00228">
    <property type="entry name" value="PDZ"/>
    <property type="match status" value="2"/>
</dbReference>
<comment type="similarity">
    <text evidence="4">Belongs to the peptidase S1C family.</text>
</comment>
<feature type="active site" description="Charge relay system" evidence="15">
    <location>
        <position position="231"/>
    </location>
</feature>
<evidence type="ECO:0000256" key="7">
    <source>
        <dbReference type="ARBA" id="ARBA00022670"/>
    </source>
</evidence>
<dbReference type="InterPro" id="IPR001478">
    <property type="entry name" value="PDZ"/>
</dbReference>
<protein>
    <recommendedName>
        <fullName evidence="6">Probable periplasmic serine endoprotease DegP-like</fullName>
        <ecNumber evidence="5">3.4.21.107</ecNumber>
    </recommendedName>
    <alternativeName>
        <fullName evidence="14">Protease Do</fullName>
    </alternativeName>
</protein>
<evidence type="ECO:0000256" key="6">
    <source>
        <dbReference type="ARBA" id="ARBA00013958"/>
    </source>
</evidence>
<dbReference type="Proteomes" id="UP000199397">
    <property type="component" value="Unassembled WGS sequence"/>
</dbReference>